<dbReference type="EMBL" id="WKMC01000042">
    <property type="protein sequence ID" value="MRZ52741.1"/>
    <property type="molecule type" value="Genomic_DNA"/>
</dbReference>
<dbReference type="AlphaFoldDB" id="A0A7K0HRG7"/>
<evidence type="ECO:0000313" key="1">
    <source>
        <dbReference type="EMBL" id="MRZ52741.1"/>
    </source>
</evidence>
<reference evidence="1 2" key="1">
    <citation type="journal article" date="2019" name="Nat. Med.">
        <title>A library of human gut bacterial isolates paired with longitudinal multiomics data enables mechanistic microbiome research.</title>
        <authorList>
            <person name="Poyet M."/>
            <person name="Groussin M."/>
            <person name="Gibbons S.M."/>
            <person name="Avila-Pacheco J."/>
            <person name="Jiang X."/>
            <person name="Kearney S.M."/>
            <person name="Perrotta A.R."/>
            <person name="Berdy B."/>
            <person name="Zhao S."/>
            <person name="Lieberman T.D."/>
            <person name="Swanson P.K."/>
            <person name="Smith M."/>
            <person name="Roesemann S."/>
            <person name="Alexander J.E."/>
            <person name="Rich S.A."/>
            <person name="Livny J."/>
            <person name="Vlamakis H."/>
            <person name="Clish C."/>
            <person name="Bullock K."/>
            <person name="Deik A."/>
            <person name="Scott J."/>
            <person name="Pierce K.A."/>
            <person name="Xavier R.J."/>
            <person name="Alm E.J."/>
        </authorList>
    </citation>
    <scope>NUCLEOTIDE SEQUENCE [LARGE SCALE GENOMIC DNA]</scope>
    <source>
        <strain evidence="1 2">BIOML-A32</strain>
    </source>
</reference>
<accession>A0A7K0HRG7</accession>
<protein>
    <recommendedName>
        <fullName evidence="3">DUF1573 domain-containing protein</fullName>
    </recommendedName>
</protein>
<sequence>MHRTSHNSGERLCIEIRMTRKDTGFFDDIVTLKCNTASPVKVKIRGQVQLLNKREPA</sequence>
<evidence type="ECO:0008006" key="3">
    <source>
        <dbReference type="Google" id="ProtNLM"/>
    </source>
</evidence>
<organism evidence="1 2">
    <name type="scientific">Parabacteroides distasonis</name>
    <dbReference type="NCBI Taxonomy" id="823"/>
    <lineage>
        <taxon>Bacteria</taxon>
        <taxon>Pseudomonadati</taxon>
        <taxon>Bacteroidota</taxon>
        <taxon>Bacteroidia</taxon>
        <taxon>Bacteroidales</taxon>
        <taxon>Tannerellaceae</taxon>
        <taxon>Parabacteroides</taxon>
    </lineage>
</organism>
<gene>
    <name evidence="1" type="ORF">GKD66_21505</name>
</gene>
<dbReference type="Proteomes" id="UP000441358">
    <property type="component" value="Unassembled WGS sequence"/>
</dbReference>
<proteinExistence type="predicted"/>
<name>A0A7K0HRG7_PARDI</name>
<comment type="caution">
    <text evidence="1">The sequence shown here is derived from an EMBL/GenBank/DDBJ whole genome shotgun (WGS) entry which is preliminary data.</text>
</comment>
<evidence type="ECO:0000313" key="2">
    <source>
        <dbReference type="Proteomes" id="UP000441358"/>
    </source>
</evidence>